<feature type="transmembrane region" description="Helical" evidence="2">
    <location>
        <begin position="157"/>
        <end position="179"/>
    </location>
</feature>
<proteinExistence type="predicted"/>
<organism evidence="5 7">
    <name type="scientific">Bursaphelenchus xylophilus</name>
    <name type="common">Pinewood nematode worm</name>
    <name type="synonym">Aphelenchoides xylophilus</name>
    <dbReference type="NCBI Taxonomy" id="6326"/>
    <lineage>
        <taxon>Eukaryota</taxon>
        <taxon>Metazoa</taxon>
        <taxon>Ecdysozoa</taxon>
        <taxon>Nematoda</taxon>
        <taxon>Chromadorea</taxon>
        <taxon>Rhabditida</taxon>
        <taxon>Tylenchina</taxon>
        <taxon>Tylenchomorpha</taxon>
        <taxon>Aphelenchoidea</taxon>
        <taxon>Aphelenchoididae</taxon>
        <taxon>Bursaphelenchus</taxon>
    </lineage>
</organism>
<keyword evidence="2" id="KW-0472">Membrane</keyword>
<reference evidence="7" key="1">
    <citation type="submission" date="2016-11" db="UniProtKB">
        <authorList>
            <consortium name="WormBaseParasite"/>
        </authorList>
    </citation>
    <scope>IDENTIFICATION</scope>
</reference>
<keyword evidence="6" id="KW-1185">Reference proteome</keyword>
<dbReference type="WBParaSite" id="BXY_1520900.1">
    <property type="protein sequence ID" value="BXY_1520900.1"/>
    <property type="gene ID" value="BXY_1520900"/>
</dbReference>
<dbReference type="Pfam" id="PF07690">
    <property type="entry name" value="MFS_1"/>
    <property type="match status" value="1"/>
</dbReference>
<dbReference type="InterPro" id="IPR036259">
    <property type="entry name" value="MFS_trans_sf"/>
</dbReference>
<dbReference type="PROSITE" id="PS50850">
    <property type="entry name" value="MFS"/>
    <property type="match status" value="1"/>
</dbReference>
<keyword evidence="2" id="KW-0812">Transmembrane</keyword>
<evidence type="ECO:0000259" key="3">
    <source>
        <dbReference type="PROSITE" id="PS50850"/>
    </source>
</evidence>
<evidence type="ECO:0000313" key="7">
    <source>
        <dbReference type="WBParaSite" id="BXY_1520900.1"/>
    </source>
</evidence>
<sequence length="498" mass="54807">MTKIFVSTDLPPQILAPDVTKSDRYPSYIPTDSSSERPEPTFKFFKVFNTRTRFLIMINVLLCLASVWSNILAFNFALVCFNQGGEDEDDKGGDVIFTSRQVSFLTSIVAASAFVANFIVVQIVNRFGIRTLFTFLGLLSAAVTALLPLAISSGYYFTLILRALQGVAFSANFPVIGAFSSKWTYYKQNGLFVSALVAYVQLSPAITMPISGALCESSMSWPSVFYAHAIASAILFVLFGIFYRNSPEKHRYVGDTELNKIKKFKTQANKKELRSIPYRQILTTPSVWAVWIGGIGNFVCVNMMFLYSPTYMSKVLGFPVHSTGISSALAPLAQFLIKLFAGFTSDKVKCLSETNKLRLYNTVAFFGSALLLLTLAFWPSDQHKFMLLLFGASAGLLGFTTGGFFKAGPLVSKQYSHFVTGNISQTITITMLIVPFMVNGLAPDNTAEQWRWVFVVTAAVLATTNLLFIIMVSALPAPWTQSLNSTETSANSSTSTRA</sequence>
<feature type="domain" description="Major facilitator superfamily (MFS) profile" evidence="3">
    <location>
        <begin position="61"/>
        <end position="476"/>
    </location>
</feature>
<keyword evidence="2" id="KW-1133">Transmembrane helix</keyword>
<feature type="transmembrane region" description="Helical" evidence="2">
    <location>
        <begin position="224"/>
        <end position="243"/>
    </location>
</feature>
<dbReference type="InterPro" id="IPR020846">
    <property type="entry name" value="MFS_dom"/>
</dbReference>
<reference evidence="4" key="2">
    <citation type="submission" date="2020-09" db="EMBL/GenBank/DDBJ databases">
        <authorList>
            <person name="Kikuchi T."/>
        </authorList>
    </citation>
    <scope>NUCLEOTIDE SEQUENCE</scope>
    <source>
        <strain evidence="4">Ka4C1</strain>
    </source>
</reference>
<dbReference type="OrthoDB" id="2985014at2759"/>
<feature type="transmembrane region" description="Helical" evidence="2">
    <location>
        <begin position="385"/>
        <end position="405"/>
    </location>
</feature>
<feature type="transmembrane region" description="Helical" evidence="2">
    <location>
        <begin position="101"/>
        <end position="120"/>
    </location>
</feature>
<name>A0A1I7SQ64_BURXY</name>
<dbReference type="EMBL" id="CAJFDI010000003">
    <property type="protein sequence ID" value="CAD5222274.1"/>
    <property type="molecule type" value="Genomic_DNA"/>
</dbReference>
<dbReference type="EMBL" id="CAJFCV020000003">
    <property type="protein sequence ID" value="CAG9109651.1"/>
    <property type="molecule type" value="Genomic_DNA"/>
</dbReference>
<dbReference type="PANTHER" id="PTHR45757">
    <property type="entry name" value="PROTEIN CBG23364-RELATED"/>
    <property type="match status" value="1"/>
</dbReference>
<dbReference type="Proteomes" id="UP000095284">
    <property type="component" value="Unplaced"/>
</dbReference>
<dbReference type="InterPro" id="IPR011701">
    <property type="entry name" value="MFS"/>
</dbReference>
<feature type="transmembrane region" description="Helical" evidence="2">
    <location>
        <begin position="281"/>
        <end position="305"/>
    </location>
</feature>
<gene>
    <name evidence="4" type="ORF">BXYJ_LOCUS7242</name>
</gene>
<feature type="transmembrane region" description="Helical" evidence="2">
    <location>
        <begin position="357"/>
        <end position="379"/>
    </location>
</feature>
<evidence type="ECO:0000313" key="4">
    <source>
        <dbReference type="EMBL" id="CAD5222274.1"/>
    </source>
</evidence>
<feature type="transmembrane region" description="Helical" evidence="2">
    <location>
        <begin position="54"/>
        <end position="81"/>
    </location>
</feature>
<evidence type="ECO:0000313" key="6">
    <source>
        <dbReference type="Proteomes" id="UP000659654"/>
    </source>
</evidence>
<feature type="transmembrane region" description="Helical" evidence="2">
    <location>
        <begin position="132"/>
        <end position="151"/>
    </location>
</feature>
<evidence type="ECO:0000313" key="5">
    <source>
        <dbReference type="Proteomes" id="UP000095284"/>
    </source>
</evidence>
<accession>A0A1I7SQ64</accession>
<evidence type="ECO:0000256" key="1">
    <source>
        <dbReference type="ARBA" id="ARBA00004141"/>
    </source>
</evidence>
<evidence type="ECO:0000256" key="2">
    <source>
        <dbReference type="SAM" id="Phobius"/>
    </source>
</evidence>
<feature type="transmembrane region" description="Helical" evidence="2">
    <location>
        <begin position="417"/>
        <end position="438"/>
    </location>
</feature>
<dbReference type="Proteomes" id="UP000659654">
    <property type="component" value="Unassembled WGS sequence"/>
</dbReference>
<dbReference type="eggNOG" id="KOG2532">
    <property type="taxonomic scope" value="Eukaryota"/>
</dbReference>
<dbReference type="Gene3D" id="1.20.1250.20">
    <property type="entry name" value="MFS general substrate transporter like domains"/>
    <property type="match status" value="2"/>
</dbReference>
<feature type="transmembrane region" description="Helical" evidence="2">
    <location>
        <begin position="191"/>
        <end position="212"/>
    </location>
</feature>
<feature type="transmembrane region" description="Helical" evidence="2">
    <location>
        <begin position="325"/>
        <end position="345"/>
    </location>
</feature>
<dbReference type="GO" id="GO:0016020">
    <property type="term" value="C:membrane"/>
    <property type="evidence" value="ECO:0007669"/>
    <property type="project" value="UniProtKB-SubCell"/>
</dbReference>
<dbReference type="AlphaFoldDB" id="A0A1I7SQ64"/>
<dbReference type="GO" id="GO:0022857">
    <property type="term" value="F:transmembrane transporter activity"/>
    <property type="evidence" value="ECO:0007669"/>
    <property type="project" value="InterPro"/>
</dbReference>
<dbReference type="SUPFAM" id="SSF103473">
    <property type="entry name" value="MFS general substrate transporter"/>
    <property type="match status" value="1"/>
</dbReference>
<dbReference type="Proteomes" id="UP000582659">
    <property type="component" value="Unassembled WGS sequence"/>
</dbReference>
<dbReference type="PANTHER" id="PTHR45757:SF23">
    <property type="entry name" value="MAJOR FACILITATOR SUPERFAMILY (MFS) PROFILE DOMAIN-CONTAINING PROTEIN"/>
    <property type="match status" value="1"/>
</dbReference>
<comment type="subcellular location">
    <subcellularLocation>
        <location evidence="1">Membrane</location>
        <topology evidence="1">Multi-pass membrane protein</topology>
    </subcellularLocation>
</comment>
<dbReference type="SMR" id="A0A1I7SQ64"/>
<protein>
    <submittedName>
        <fullName evidence="4">(pine wood nematode) hypothetical protein</fullName>
    </submittedName>
    <submittedName>
        <fullName evidence="7">MFS domain-containing protein</fullName>
    </submittedName>
</protein>
<feature type="transmembrane region" description="Helical" evidence="2">
    <location>
        <begin position="450"/>
        <end position="475"/>
    </location>
</feature>